<evidence type="ECO:0000313" key="1">
    <source>
        <dbReference type="EMBL" id="PBK84252.1"/>
    </source>
</evidence>
<dbReference type="STRING" id="47427.A0A2H3CYJ6"/>
<dbReference type="OrthoDB" id="429813at2759"/>
<dbReference type="Proteomes" id="UP000217790">
    <property type="component" value="Unassembled WGS sequence"/>
</dbReference>
<dbReference type="InParanoid" id="A0A2H3CYJ6"/>
<reference evidence="2" key="1">
    <citation type="journal article" date="2017" name="Nat. Ecol. Evol.">
        <title>Genome expansion and lineage-specific genetic innovations in the forest pathogenic fungi Armillaria.</title>
        <authorList>
            <person name="Sipos G."/>
            <person name="Prasanna A.N."/>
            <person name="Walter M.C."/>
            <person name="O'Connor E."/>
            <person name="Balint B."/>
            <person name="Krizsan K."/>
            <person name="Kiss B."/>
            <person name="Hess J."/>
            <person name="Varga T."/>
            <person name="Slot J."/>
            <person name="Riley R."/>
            <person name="Boka B."/>
            <person name="Rigling D."/>
            <person name="Barry K."/>
            <person name="Lee J."/>
            <person name="Mihaltcheva S."/>
            <person name="LaButti K."/>
            <person name="Lipzen A."/>
            <person name="Waldron R."/>
            <person name="Moloney N.M."/>
            <person name="Sperisen C."/>
            <person name="Kredics L."/>
            <person name="Vagvoelgyi C."/>
            <person name="Patrignani A."/>
            <person name="Fitzpatrick D."/>
            <person name="Nagy I."/>
            <person name="Doyle S."/>
            <person name="Anderson J.B."/>
            <person name="Grigoriev I.V."/>
            <person name="Gueldener U."/>
            <person name="Muensterkoetter M."/>
            <person name="Nagy L.G."/>
        </authorList>
    </citation>
    <scope>NUCLEOTIDE SEQUENCE [LARGE SCALE GENOMIC DNA]</scope>
    <source>
        <strain evidence="2">Ar21-2</strain>
    </source>
</reference>
<evidence type="ECO:0000313" key="2">
    <source>
        <dbReference type="Proteomes" id="UP000217790"/>
    </source>
</evidence>
<sequence length="76" mass="8928">MLSWLPVNRAGQIIIELLFSERFKPIYHMENPARQEWTAVMDNLADILGILVLDYAEWLERVRGNEQVNQLIGFLE</sequence>
<organism evidence="1 2">
    <name type="scientific">Armillaria gallica</name>
    <name type="common">Bulbous honey fungus</name>
    <name type="synonym">Armillaria bulbosa</name>
    <dbReference type="NCBI Taxonomy" id="47427"/>
    <lineage>
        <taxon>Eukaryota</taxon>
        <taxon>Fungi</taxon>
        <taxon>Dikarya</taxon>
        <taxon>Basidiomycota</taxon>
        <taxon>Agaricomycotina</taxon>
        <taxon>Agaricomycetes</taxon>
        <taxon>Agaricomycetidae</taxon>
        <taxon>Agaricales</taxon>
        <taxon>Marasmiineae</taxon>
        <taxon>Physalacriaceae</taxon>
        <taxon>Armillaria</taxon>
    </lineage>
</organism>
<dbReference type="EMBL" id="KZ293700">
    <property type="protein sequence ID" value="PBK84252.1"/>
    <property type="molecule type" value="Genomic_DNA"/>
</dbReference>
<protein>
    <submittedName>
        <fullName evidence="1">Uncharacterized protein</fullName>
    </submittedName>
</protein>
<gene>
    <name evidence="1" type="ORF">ARMGADRAFT_1018688</name>
</gene>
<accession>A0A2H3CYJ6</accession>
<dbReference type="Gene3D" id="3.40.50.720">
    <property type="entry name" value="NAD(P)-binding Rossmann-like Domain"/>
    <property type="match status" value="1"/>
</dbReference>
<dbReference type="AlphaFoldDB" id="A0A2H3CYJ6"/>
<keyword evidence="2" id="KW-1185">Reference proteome</keyword>
<proteinExistence type="predicted"/>
<name>A0A2H3CYJ6_ARMGA</name>